<proteinExistence type="inferred from homology"/>
<feature type="domain" description="GTP cyclohydrolase I" evidence="8">
    <location>
        <begin position="130"/>
        <end position="305"/>
    </location>
</feature>
<dbReference type="CDD" id="cd00642">
    <property type="entry name" value="GTP_cyclohydro1"/>
    <property type="match status" value="1"/>
</dbReference>
<dbReference type="PROSITE" id="PS00860">
    <property type="entry name" value="GTP_CYCLOHYDROL_1_2"/>
    <property type="match status" value="1"/>
</dbReference>
<keyword evidence="6" id="KW-0783">Tetrahydrobiopterin biosynthesis</keyword>
<dbReference type="NCBIfam" id="TIGR00063">
    <property type="entry name" value="folE"/>
    <property type="match status" value="1"/>
</dbReference>
<keyword evidence="10" id="KW-1185">Reference proteome</keyword>
<dbReference type="InterPro" id="IPR018234">
    <property type="entry name" value="GTP_CycHdrlase_I_CS"/>
</dbReference>
<dbReference type="Gene3D" id="1.10.286.10">
    <property type="match status" value="1"/>
</dbReference>
<evidence type="ECO:0000256" key="3">
    <source>
        <dbReference type="ARBA" id="ARBA00012715"/>
    </source>
</evidence>
<name>A0ABR4QLM0_9CEST</name>
<reference evidence="9 10" key="1">
    <citation type="journal article" date="2022" name="Front. Cell. Infect. Microbiol.">
        <title>The Genomes of Two Strains of Taenia crassiceps the Animal Model for the Study of Human Cysticercosis.</title>
        <authorList>
            <person name="Bobes R.J."/>
            <person name="Estrada K."/>
            <person name="Rios-Valencia D.G."/>
            <person name="Calderon-Gallegos A."/>
            <person name="de la Torre P."/>
            <person name="Carrero J.C."/>
            <person name="Sanchez-Flores A."/>
            <person name="Laclette J.P."/>
        </authorList>
    </citation>
    <scope>NUCLEOTIDE SEQUENCE [LARGE SCALE GENOMIC DNA]</scope>
    <source>
        <strain evidence="9">WFUcys</strain>
    </source>
</reference>
<evidence type="ECO:0000256" key="4">
    <source>
        <dbReference type="ARBA" id="ARBA00017272"/>
    </source>
</evidence>
<dbReference type="Pfam" id="PF01227">
    <property type="entry name" value="GTP_cyclohydroI"/>
    <property type="match status" value="1"/>
</dbReference>
<dbReference type="Proteomes" id="UP001651158">
    <property type="component" value="Unassembled WGS sequence"/>
</dbReference>
<comment type="caution">
    <text evidence="9">The sequence shown here is derived from an EMBL/GenBank/DDBJ whole genome shotgun (WGS) entry which is preliminary data.</text>
</comment>
<evidence type="ECO:0000313" key="10">
    <source>
        <dbReference type="Proteomes" id="UP001651158"/>
    </source>
</evidence>
<organism evidence="9 10">
    <name type="scientific">Taenia crassiceps</name>
    <dbReference type="NCBI Taxonomy" id="6207"/>
    <lineage>
        <taxon>Eukaryota</taxon>
        <taxon>Metazoa</taxon>
        <taxon>Spiralia</taxon>
        <taxon>Lophotrochozoa</taxon>
        <taxon>Platyhelminthes</taxon>
        <taxon>Cestoda</taxon>
        <taxon>Eucestoda</taxon>
        <taxon>Cyclophyllidea</taxon>
        <taxon>Taeniidae</taxon>
        <taxon>Taenia</taxon>
    </lineage>
</organism>
<protein>
    <recommendedName>
        <fullName evidence="4">GTP cyclohydrolase 1</fullName>
        <ecNumber evidence="3">3.5.4.16</ecNumber>
    </recommendedName>
    <alternativeName>
        <fullName evidence="7">GTP cyclohydrolase I</fullName>
    </alternativeName>
</protein>
<accession>A0ABR4QLM0</accession>
<dbReference type="InterPro" id="IPR043133">
    <property type="entry name" value="GTP-CH-I_C/QueF"/>
</dbReference>
<dbReference type="PANTHER" id="PTHR11109:SF7">
    <property type="entry name" value="GTP CYCLOHYDROLASE 1"/>
    <property type="match status" value="1"/>
</dbReference>
<evidence type="ECO:0000256" key="7">
    <source>
        <dbReference type="ARBA" id="ARBA00030854"/>
    </source>
</evidence>
<dbReference type="InterPro" id="IPR001474">
    <property type="entry name" value="GTP_CycHdrlase_I"/>
</dbReference>
<evidence type="ECO:0000256" key="5">
    <source>
        <dbReference type="ARBA" id="ARBA00022801"/>
    </source>
</evidence>
<sequence length="308" mass="34851">MLRYSVLHVLKMNHDYESSNSIKTSAIDKQISLPDDDMLKRHQRFNRGETTTSLVYVLPFDGCLNSRSLCKTESQKVIDSSIRSSQGGPNFNETEKFGPVVSSSPLKLTDIKRGFNPALVQARRLDQLVEAYKNILTAVGENIQRPGLLKTPERAAKALLYFTKGYEESVGDVLNDAIFDEDHDKLVVVRDIEMFSMCEHHMIPFMGRVSVGYLPNGKVIGLSKIARIVEVFSRRLQVQERLTRQIAEAMMTALRPRGVGVLVEATHMCMVMRGVQKVNAFTVTSVMMGEMEEDAKYRREFLMMIGKH</sequence>
<comment type="pathway">
    <text evidence="1">Cofactor biosynthesis; 7,8-dihydroneopterin triphosphate biosynthesis; 7,8-dihydroneopterin triphosphate from GTP: step 1/1.</text>
</comment>
<dbReference type="EMBL" id="JAKROA010000002">
    <property type="protein sequence ID" value="KAL5110488.1"/>
    <property type="molecule type" value="Genomic_DNA"/>
</dbReference>
<gene>
    <name evidence="9" type="ORF">TcWFU_006060</name>
</gene>
<dbReference type="HAMAP" id="MF_00223">
    <property type="entry name" value="FolE"/>
    <property type="match status" value="1"/>
</dbReference>
<dbReference type="NCBIfam" id="NF006825">
    <property type="entry name" value="PRK09347.1-2"/>
    <property type="match status" value="1"/>
</dbReference>
<dbReference type="PANTHER" id="PTHR11109">
    <property type="entry name" value="GTP CYCLOHYDROLASE I"/>
    <property type="match status" value="1"/>
</dbReference>
<dbReference type="SUPFAM" id="SSF55620">
    <property type="entry name" value="Tetrahydrobiopterin biosynthesis enzymes-like"/>
    <property type="match status" value="1"/>
</dbReference>
<dbReference type="InterPro" id="IPR043134">
    <property type="entry name" value="GTP-CH-I_N"/>
</dbReference>
<evidence type="ECO:0000256" key="1">
    <source>
        <dbReference type="ARBA" id="ARBA00005080"/>
    </source>
</evidence>
<comment type="similarity">
    <text evidence="2">Belongs to the GTP cyclohydrolase I family.</text>
</comment>
<dbReference type="EC" id="3.5.4.16" evidence="3"/>
<dbReference type="NCBIfam" id="NF006826">
    <property type="entry name" value="PRK09347.1-3"/>
    <property type="match status" value="1"/>
</dbReference>
<keyword evidence="5" id="KW-0378">Hydrolase</keyword>
<evidence type="ECO:0000256" key="6">
    <source>
        <dbReference type="ARBA" id="ARBA00023007"/>
    </source>
</evidence>
<evidence type="ECO:0000259" key="8">
    <source>
        <dbReference type="Pfam" id="PF01227"/>
    </source>
</evidence>
<dbReference type="InterPro" id="IPR020602">
    <property type="entry name" value="GTP_CycHdrlase_I_dom"/>
</dbReference>
<evidence type="ECO:0000256" key="2">
    <source>
        <dbReference type="ARBA" id="ARBA00008085"/>
    </source>
</evidence>
<dbReference type="Gene3D" id="3.30.1130.10">
    <property type="match status" value="1"/>
</dbReference>
<evidence type="ECO:0000313" key="9">
    <source>
        <dbReference type="EMBL" id="KAL5110488.1"/>
    </source>
</evidence>